<comment type="similarity">
    <text evidence="6">Belongs to the ThrE exporter (TC 2.A.79) family.</text>
</comment>
<dbReference type="InterPro" id="IPR050539">
    <property type="entry name" value="ThrE_Dicarb/AminoAcid_Exp"/>
</dbReference>
<dbReference type="OrthoDB" id="9813917at2"/>
<evidence type="ECO:0000256" key="3">
    <source>
        <dbReference type="ARBA" id="ARBA00022692"/>
    </source>
</evidence>
<evidence type="ECO:0000256" key="7">
    <source>
        <dbReference type="SAM" id="Phobius"/>
    </source>
</evidence>
<dbReference type="HOGENOM" id="CLU_070277_0_0_9"/>
<dbReference type="RefSeq" id="WP_008902481.1">
    <property type="nucleotide sequence ID" value="NZ_GL397071.1"/>
</dbReference>
<keyword evidence="5 7" id="KW-0472">Membrane</keyword>
<sequence length="257" mass="28172">MKNIETKEDLKKATDLALTVSMIMVKNGAEIFRAEDASEKVLRAIPEITQADSYCYPTGVFVSCEYRGKDYTMFRKISLETYNMKPVEDCNTLLRDFVNTDLSLDEALNRAQEILNRKPASRKQITISAAFACAFFALLFGGGIRDFMAAAIAGFTVSNVIYSLSQYSLTFFIENFIGAFLSALIAVFLNKIGFGNNVDYTVIGAIMILVPGFPITNAARDIFSNQYMSGIIGVTKALFQAFSIAAGVGIVLKVVGL</sequence>
<dbReference type="GO" id="GO:0022857">
    <property type="term" value="F:transmembrane transporter activity"/>
    <property type="evidence" value="ECO:0007669"/>
    <property type="project" value="InterPro"/>
</dbReference>
<evidence type="ECO:0000259" key="8">
    <source>
        <dbReference type="Pfam" id="PF06738"/>
    </source>
</evidence>
<accession>E0NNG7</accession>
<reference evidence="9 10" key="1">
    <citation type="submission" date="2010-07" db="EMBL/GenBank/DDBJ databases">
        <authorList>
            <person name="Muzny D."/>
            <person name="Qin X."/>
            <person name="Deng J."/>
            <person name="Jiang H."/>
            <person name="Liu Y."/>
            <person name="Qu J."/>
            <person name="Song X.-Z."/>
            <person name="Zhang L."/>
            <person name="Thornton R."/>
            <person name="Coyle M."/>
            <person name="Francisco L."/>
            <person name="Jackson L."/>
            <person name="Javaid M."/>
            <person name="Korchina V."/>
            <person name="Kovar C."/>
            <person name="Mata R."/>
            <person name="Mathew T."/>
            <person name="Ngo R."/>
            <person name="Nguyen L."/>
            <person name="Nguyen N."/>
            <person name="Okwuonu G."/>
            <person name="Ongeri F."/>
            <person name="Pham C."/>
            <person name="Simmons D."/>
            <person name="Wilczek-Boney K."/>
            <person name="Hale W."/>
            <person name="Jakkamsetti A."/>
            <person name="Pham P."/>
            <person name="Ruth R."/>
            <person name="San Lucas F."/>
            <person name="Warren J."/>
            <person name="Zhang J."/>
            <person name="Zhao Z."/>
            <person name="Zhou C."/>
            <person name="Zhu D."/>
            <person name="Lee S."/>
            <person name="Bess C."/>
            <person name="Blankenburg K."/>
            <person name="Forbes L."/>
            <person name="Fu Q."/>
            <person name="Gubbala S."/>
            <person name="Hirani K."/>
            <person name="Jayaseelan J.C."/>
            <person name="Lara F."/>
            <person name="Munidasa M."/>
            <person name="Palculict T."/>
            <person name="Patil S."/>
            <person name="Pu L.-L."/>
            <person name="Saada N."/>
            <person name="Tang L."/>
            <person name="Weissenberger G."/>
            <person name="Zhu Y."/>
            <person name="Hemphill L."/>
            <person name="Shang Y."/>
            <person name="Youmans B."/>
            <person name="Ayvaz T."/>
            <person name="Ross M."/>
            <person name="Santibanez J."/>
            <person name="Aqrawi P."/>
            <person name="Gross S."/>
            <person name="Joshi V."/>
            <person name="Fowler G."/>
            <person name="Nazareth L."/>
            <person name="Reid J."/>
            <person name="Worley K."/>
            <person name="Petrosino J."/>
            <person name="Highlander S."/>
            <person name="Gibbs R."/>
        </authorList>
    </citation>
    <scope>NUCLEOTIDE SEQUENCE [LARGE SCALE GENOMIC DNA]</scope>
    <source>
        <strain evidence="9 10">ATCC BAA-1640</strain>
    </source>
</reference>
<name>E0NNG7_9FIRM</name>
<feature type="transmembrane region" description="Helical" evidence="7">
    <location>
        <begin position="231"/>
        <end position="252"/>
    </location>
</feature>
<evidence type="ECO:0000313" key="9">
    <source>
        <dbReference type="EMBL" id="EFM24840.1"/>
    </source>
</evidence>
<feature type="domain" description="Threonine/serine exporter-like N-terminal" evidence="8">
    <location>
        <begin position="15"/>
        <end position="254"/>
    </location>
</feature>
<dbReference type="InterPro" id="IPR010619">
    <property type="entry name" value="ThrE-like_N"/>
</dbReference>
<dbReference type="Proteomes" id="UP000003280">
    <property type="component" value="Unassembled WGS sequence"/>
</dbReference>
<dbReference type="PANTHER" id="PTHR34390:SF2">
    <property type="entry name" value="SUCCINATE TRANSPORTER SUBUNIT YJJP-RELATED"/>
    <property type="match status" value="1"/>
</dbReference>
<dbReference type="eggNOG" id="COG2966">
    <property type="taxonomic scope" value="Bacteria"/>
</dbReference>
<dbReference type="GO" id="GO:0005886">
    <property type="term" value="C:plasma membrane"/>
    <property type="evidence" value="ECO:0007669"/>
    <property type="project" value="UniProtKB-SubCell"/>
</dbReference>
<dbReference type="PANTHER" id="PTHR34390">
    <property type="entry name" value="UPF0442 PROTEIN YJJB-RELATED"/>
    <property type="match status" value="1"/>
</dbReference>
<organism evidence="9 10">
    <name type="scientific">Peptoniphilus duerdenii ATCC BAA-1640</name>
    <dbReference type="NCBI Taxonomy" id="862517"/>
    <lineage>
        <taxon>Bacteria</taxon>
        <taxon>Bacillati</taxon>
        <taxon>Bacillota</taxon>
        <taxon>Tissierellia</taxon>
        <taxon>Tissierellales</taxon>
        <taxon>Peptoniphilaceae</taxon>
        <taxon>Peptoniphilus</taxon>
    </lineage>
</organism>
<keyword evidence="3 7" id="KW-0812">Transmembrane</keyword>
<feature type="transmembrane region" description="Helical" evidence="7">
    <location>
        <begin position="200"/>
        <end position="219"/>
    </location>
</feature>
<comment type="caution">
    <text evidence="9">The sequence shown here is derived from an EMBL/GenBank/DDBJ whole genome shotgun (WGS) entry which is preliminary data.</text>
</comment>
<evidence type="ECO:0000313" key="10">
    <source>
        <dbReference type="Proteomes" id="UP000003280"/>
    </source>
</evidence>
<evidence type="ECO:0000256" key="6">
    <source>
        <dbReference type="ARBA" id="ARBA00034125"/>
    </source>
</evidence>
<keyword evidence="4 7" id="KW-1133">Transmembrane helix</keyword>
<proteinExistence type="inferred from homology"/>
<protein>
    <recommendedName>
        <fullName evidence="8">Threonine/serine exporter-like N-terminal domain-containing protein</fullName>
    </recommendedName>
</protein>
<dbReference type="STRING" id="862517.HMPREF9225_1706"/>
<evidence type="ECO:0000256" key="4">
    <source>
        <dbReference type="ARBA" id="ARBA00022989"/>
    </source>
</evidence>
<gene>
    <name evidence="9" type="ORF">HMPREF9225_1706</name>
</gene>
<comment type="subcellular location">
    <subcellularLocation>
        <location evidence="1">Cell membrane</location>
        <topology evidence="1">Multi-pass membrane protein</topology>
    </subcellularLocation>
</comment>
<dbReference type="EMBL" id="AEEH01000048">
    <property type="protein sequence ID" value="EFM24840.1"/>
    <property type="molecule type" value="Genomic_DNA"/>
</dbReference>
<dbReference type="GO" id="GO:0015744">
    <property type="term" value="P:succinate transport"/>
    <property type="evidence" value="ECO:0007669"/>
    <property type="project" value="TreeGrafter"/>
</dbReference>
<keyword evidence="10" id="KW-1185">Reference proteome</keyword>
<keyword evidence="2" id="KW-1003">Cell membrane</keyword>
<evidence type="ECO:0000256" key="5">
    <source>
        <dbReference type="ARBA" id="ARBA00023136"/>
    </source>
</evidence>
<dbReference type="Pfam" id="PF06738">
    <property type="entry name" value="ThrE"/>
    <property type="match status" value="1"/>
</dbReference>
<evidence type="ECO:0000256" key="1">
    <source>
        <dbReference type="ARBA" id="ARBA00004651"/>
    </source>
</evidence>
<evidence type="ECO:0000256" key="2">
    <source>
        <dbReference type="ARBA" id="ARBA00022475"/>
    </source>
</evidence>
<dbReference type="AlphaFoldDB" id="E0NNG7"/>
<feature type="transmembrane region" description="Helical" evidence="7">
    <location>
        <begin position="125"/>
        <end position="141"/>
    </location>
</feature>